<dbReference type="Proteomes" id="UP000838878">
    <property type="component" value="Chromosome 12"/>
</dbReference>
<evidence type="ECO:0000256" key="3">
    <source>
        <dbReference type="ARBA" id="ARBA00006678"/>
    </source>
</evidence>
<dbReference type="InterPro" id="IPR050080">
    <property type="entry name" value="RNase_PH"/>
</dbReference>
<comment type="subcellular location">
    <subcellularLocation>
        <location evidence="2">Cytoplasm</location>
    </subcellularLocation>
    <subcellularLocation>
        <location evidence="1">Nucleus</location>
    </subcellularLocation>
</comment>
<organism evidence="11 12">
    <name type="scientific">Brenthis ino</name>
    <name type="common">lesser marbled fritillary</name>
    <dbReference type="NCBI Taxonomy" id="405034"/>
    <lineage>
        <taxon>Eukaryota</taxon>
        <taxon>Metazoa</taxon>
        <taxon>Ecdysozoa</taxon>
        <taxon>Arthropoda</taxon>
        <taxon>Hexapoda</taxon>
        <taxon>Insecta</taxon>
        <taxon>Pterygota</taxon>
        <taxon>Neoptera</taxon>
        <taxon>Endopterygota</taxon>
        <taxon>Lepidoptera</taxon>
        <taxon>Glossata</taxon>
        <taxon>Ditrysia</taxon>
        <taxon>Papilionoidea</taxon>
        <taxon>Nymphalidae</taxon>
        <taxon>Heliconiinae</taxon>
        <taxon>Argynnini</taxon>
        <taxon>Brenthis</taxon>
    </lineage>
</organism>
<dbReference type="GO" id="GO:0006364">
    <property type="term" value="P:rRNA processing"/>
    <property type="evidence" value="ECO:0007669"/>
    <property type="project" value="UniProtKB-KW"/>
</dbReference>
<evidence type="ECO:0000259" key="9">
    <source>
        <dbReference type="Pfam" id="PF01138"/>
    </source>
</evidence>
<dbReference type="GO" id="GO:0003723">
    <property type="term" value="F:RNA binding"/>
    <property type="evidence" value="ECO:0007669"/>
    <property type="project" value="UniProtKB-KW"/>
</dbReference>
<dbReference type="InterPro" id="IPR036345">
    <property type="entry name" value="ExoRNase_PH_dom2_sf"/>
</dbReference>
<feature type="domain" description="Exoribonuclease phosphorolytic" evidence="10">
    <location>
        <begin position="185"/>
        <end position="224"/>
    </location>
</feature>
<reference evidence="11" key="1">
    <citation type="submission" date="2021-12" db="EMBL/GenBank/DDBJ databases">
        <authorList>
            <person name="Martin H S."/>
        </authorList>
    </citation>
    <scope>NUCLEOTIDE SEQUENCE</scope>
</reference>
<dbReference type="CDD" id="cd11371">
    <property type="entry name" value="RNase_PH_MTR3"/>
    <property type="match status" value="1"/>
</dbReference>
<dbReference type="GO" id="GO:0034475">
    <property type="term" value="P:U4 snRNA 3'-end processing"/>
    <property type="evidence" value="ECO:0007669"/>
    <property type="project" value="TreeGrafter"/>
</dbReference>
<dbReference type="GO" id="GO:0000177">
    <property type="term" value="C:cytoplasmic exosome (RNase complex)"/>
    <property type="evidence" value="ECO:0007669"/>
    <property type="project" value="TreeGrafter"/>
</dbReference>
<evidence type="ECO:0000259" key="10">
    <source>
        <dbReference type="Pfam" id="PF03725"/>
    </source>
</evidence>
<dbReference type="GO" id="GO:0071051">
    <property type="term" value="P:poly(A)-dependent snoRNA 3'-end processing"/>
    <property type="evidence" value="ECO:0007669"/>
    <property type="project" value="TreeGrafter"/>
</dbReference>
<gene>
    <name evidence="11" type="ORF">BINO364_LOCUS4384</name>
</gene>
<name>A0A8J9V8A8_9NEOP</name>
<dbReference type="Pfam" id="PF01138">
    <property type="entry name" value="RNase_PH"/>
    <property type="match status" value="1"/>
</dbReference>
<keyword evidence="6" id="KW-0271">Exosome</keyword>
<comment type="similarity">
    <text evidence="3">Belongs to the RNase PH family.</text>
</comment>
<dbReference type="GO" id="GO:0005730">
    <property type="term" value="C:nucleolus"/>
    <property type="evidence" value="ECO:0007669"/>
    <property type="project" value="TreeGrafter"/>
</dbReference>
<keyword evidence="7" id="KW-0694">RNA-binding</keyword>
<dbReference type="AlphaFoldDB" id="A0A8J9V8A8"/>
<keyword evidence="12" id="KW-1185">Reference proteome</keyword>
<evidence type="ECO:0000313" key="11">
    <source>
        <dbReference type="EMBL" id="CAH0717823.1"/>
    </source>
</evidence>
<dbReference type="GO" id="GO:0071028">
    <property type="term" value="P:nuclear mRNA surveillance"/>
    <property type="evidence" value="ECO:0007669"/>
    <property type="project" value="TreeGrafter"/>
</dbReference>
<dbReference type="InterPro" id="IPR020568">
    <property type="entry name" value="Ribosomal_Su5_D2-typ_SF"/>
</dbReference>
<evidence type="ECO:0000256" key="1">
    <source>
        <dbReference type="ARBA" id="ARBA00004123"/>
    </source>
</evidence>
<dbReference type="Gene3D" id="3.30.230.70">
    <property type="entry name" value="GHMP Kinase, N-terminal domain"/>
    <property type="match status" value="1"/>
</dbReference>
<dbReference type="SUPFAM" id="SSF55666">
    <property type="entry name" value="Ribonuclease PH domain 2-like"/>
    <property type="match status" value="1"/>
</dbReference>
<dbReference type="InterPro" id="IPR001247">
    <property type="entry name" value="ExoRNase_PH_dom1"/>
</dbReference>
<keyword evidence="5" id="KW-0698">rRNA processing</keyword>
<dbReference type="InterPro" id="IPR015847">
    <property type="entry name" value="ExoRNase_PH_dom2"/>
</dbReference>
<keyword evidence="8" id="KW-0539">Nucleus</keyword>
<protein>
    <submittedName>
        <fullName evidence="11">Uncharacterized protein</fullName>
    </submittedName>
</protein>
<evidence type="ECO:0000256" key="8">
    <source>
        <dbReference type="ARBA" id="ARBA00023242"/>
    </source>
</evidence>
<accession>A0A8J9V8A8</accession>
<evidence type="ECO:0000256" key="6">
    <source>
        <dbReference type="ARBA" id="ARBA00022835"/>
    </source>
</evidence>
<dbReference type="PANTHER" id="PTHR11953:SF2">
    <property type="entry name" value="EXOSOME COMPLEX COMPONENT MTR3"/>
    <property type="match status" value="1"/>
</dbReference>
<feature type="domain" description="Exoribonuclease phosphorolytic" evidence="9">
    <location>
        <begin position="58"/>
        <end position="182"/>
    </location>
</feature>
<dbReference type="Pfam" id="PF03725">
    <property type="entry name" value="RNase_PH_C"/>
    <property type="match status" value="1"/>
</dbReference>
<dbReference type="GO" id="GO:0000176">
    <property type="term" value="C:nuclear exosome (RNase complex)"/>
    <property type="evidence" value="ECO:0007669"/>
    <property type="project" value="TreeGrafter"/>
</dbReference>
<proteinExistence type="inferred from homology"/>
<evidence type="ECO:0000313" key="12">
    <source>
        <dbReference type="Proteomes" id="UP000838878"/>
    </source>
</evidence>
<evidence type="ECO:0000256" key="7">
    <source>
        <dbReference type="ARBA" id="ARBA00022884"/>
    </source>
</evidence>
<keyword evidence="4" id="KW-0963">Cytoplasm</keyword>
<evidence type="ECO:0000256" key="5">
    <source>
        <dbReference type="ARBA" id="ARBA00022552"/>
    </source>
</evidence>
<dbReference type="PANTHER" id="PTHR11953">
    <property type="entry name" value="EXOSOME COMPLEX COMPONENT"/>
    <property type="match status" value="1"/>
</dbReference>
<feature type="non-terminal residue" evidence="11">
    <location>
        <position position="311"/>
    </location>
</feature>
<evidence type="ECO:0000256" key="4">
    <source>
        <dbReference type="ARBA" id="ARBA00022490"/>
    </source>
</evidence>
<sequence length="311" mass="35297">MPLDYRRFNGPEDSIPYKHFTKEFFNSYENLFKDLIDENGLRKDGRALDEARTMCMFFARTDMISQAKGSSYLELKKTKVVCSVFDPREIMHQNEFSTLGQLFCEVKFAPFSCPRQRRPHAPDSEEKALSVALRKALEPTVCRHLFPNYQIDIFVYILEHDGSCLAAAINAAGLALADAAVPMYDIITACSLAIIEDKVFVDPTEAEEHLATMDPTTEGKNNGVITIAMLPELKQISDYRQIGSMDVNCVMKSIEILQKECLKLLPNIQQILVLNVVKCFEQQKQLDKEAREREVALNAKMEEWKALLNGG</sequence>
<dbReference type="EMBL" id="OV170232">
    <property type="protein sequence ID" value="CAH0717823.1"/>
    <property type="molecule type" value="Genomic_DNA"/>
</dbReference>
<dbReference type="OrthoDB" id="2504340at2759"/>
<dbReference type="InterPro" id="IPR027408">
    <property type="entry name" value="PNPase/RNase_PH_dom_sf"/>
</dbReference>
<dbReference type="SUPFAM" id="SSF54211">
    <property type="entry name" value="Ribosomal protein S5 domain 2-like"/>
    <property type="match status" value="1"/>
</dbReference>
<dbReference type="GO" id="GO:0016075">
    <property type="term" value="P:rRNA catabolic process"/>
    <property type="evidence" value="ECO:0007669"/>
    <property type="project" value="TreeGrafter"/>
</dbReference>
<evidence type="ECO:0000256" key="2">
    <source>
        <dbReference type="ARBA" id="ARBA00004496"/>
    </source>
</evidence>